<dbReference type="SMART" id="SM00388">
    <property type="entry name" value="HisKA"/>
    <property type="match status" value="1"/>
</dbReference>
<proteinExistence type="predicted"/>
<keyword evidence="9" id="KW-0812">Transmembrane</keyword>
<feature type="transmembrane region" description="Helical" evidence="9">
    <location>
        <begin position="360"/>
        <end position="380"/>
    </location>
</feature>
<dbReference type="CDD" id="cd06225">
    <property type="entry name" value="HAMP"/>
    <property type="match status" value="1"/>
</dbReference>
<dbReference type="Pfam" id="PF02518">
    <property type="entry name" value="HATPase_c"/>
    <property type="match status" value="1"/>
</dbReference>
<comment type="subcellular location">
    <subcellularLocation>
        <location evidence="2">Membrane</location>
    </subcellularLocation>
</comment>
<evidence type="ECO:0000313" key="12">
    <source>
        <dbReference type="EMBL" id="WZB90285.1"/>
    </source>
</evidence>
<dbReference type="SUPFAM" id="SSF158472">
    <property type="entry name" value="HAMP domain-like"/>
    <property type="match status" value="1"/>
</dbReference>
<dbReference type="SMART" id="SM00304">
    <property type="entry name" value="HAMP"/>
    <property type="match status" value="1"/>
</dbReference>
<keyword evidence="8" id="KW-0175">Coiled coil</keyword>
<evidence type="ECO:0000256" key="7">
    <source>
        <dbReference type="ARBA" id="ARBA00023012"/>
    </source>
</evidence>
<dbReference type="Gene3D" id="1.10.287.130">
    <property type="match status" value="1"/>
</dbReference>
<keyword evidence="9" id="KW-1133">Transmembrane helix</keyword>
<dbReference type="InterPro" id="IPR005467">
    <property type="entry name" value="His_kinase_dom"/>
</dbReference>
<dbReference type="InterPro" id="IPR003660">
    <property type="entry name" value="HAMP_dom"/>
</dbReference>
<gene>
    <name evidence="12" type="ORF">WJM97_15355</name>
</gene>
<dbReference type="InterPro" id="IPR003661">
    <property type="entry name" value="HisK_dim/P_dom"/>
</dbReference>
<evidence type="ECO:0000259" key="10">
    <source>
        <dbReference type="PROSITE" id="PS50109"/>
    </source>
</evidence>
<dbReference type="Gene3D" id="3.30.565.10">
    <property type="entry name" value="Histidine kinase-like ATPase, C-terminal domain"/>
    <property type="match status" value="1"/>
</dbReference>
<keyword evidence="7" id="KW-0902">Two-component regulatory system</keyword>
<protein>
    <recommendedName>
        <fullName evidence="3">histidine kinase</fullName>
        <ecNumber evidence="3">2.7.13.3</ecNumber>
    </recommendedName>
</protein>
<feature type="coiled-coil region" evidence="8">
    <location>
        <begin position="438"/>
        <end position="475"/>
    </location>
</feature>
<dbReference type="SMART" id="SM00387">
    <property type="entry name" value="HATPase_c"/>
    <property type="match status" value="1"/>
</dbReference>
<dbReference type="InterPro" id="IPR004358">
    <property type="entry name" value="Sig_transdc_His_kin-like_C"/>
</dbReference>
<keyword evidence="5" id="KW-0808">Transferase</keyword>
<reference evidence="12 13" key="1">
    <citation type="submission" date="2024-04" db="EMBL/GenBank/DDBJ databases">
        <title>Okeanomitos corallinicola gen. &amp; sp. nov. (Nostocales, Cyanobacteria), a new toxic marine heterocyst-forming cyanobacterium from a coral reef.</title>
        <authorList>
            <person name="Li H."/>
            <person name="Li R."/>
            <person name="Kang J."/>
            <person name="Hii K.S."/>
            <person name="Mohamed H.F."/>
            <person name="Xu X."/>
            <person name="Luo Z."/>
        </authorList>
    </citation>
    <scope>NUCLEOTIDE SEQUENCE [LARGE SCALE GENOMIC DNA]</scope>
    <source>
        <strain evidence="12 13">TIOX110</strain>
    </source>
</reference>
<dbReference type="EC" id="2.7.13.3" evidence="3"/>
<dbReference type="PROSITE" id="PS50109">
    <property type="entry name" value="HIS_KIN"/>
    <property type="match status" value="1"/>
</dbReference>
<dbReference type="EMBL" id="CP150886">
    <property type="protein sequence ID" value="WZB90285.1"/>
    <property type="molecule type" value="Genomic_DNA"/>
</dbReference>
<dbReference type="Proteomes" id="UP001483337">
    <property type="component" value="Chromosome"/>
</dbReference>
<dbReference type="CDD" id="cd00082">
    <property type="entry name" value="HisKA"/>
    <property type="match status" value="1"/>
</dbReference>
<dbReference type="InterPro" id="IPR003594">
    <property type="entry name" value="HATPase_dom"/>
</dbReference>
<keyword evidence="6" id="KW-0418">Kinase</keyword>
<dbReference type="InterPro" id="IPR036890">
    <property type="entry name" value="HATPase_C_sf"/>
</dbReference>
<evidence type="ECO:0000256" key="9">
    <source>
        <dbReference type="SAM" id="Phobius"/>
    </source>
</evidence>
<dbReference type="PRINTS" id="PR00344">
    <property type="entry name" value="BCTRLSENSOR"/>
</dbReference>
<evidence type="ECO:0000256" key="1">
    <source>
        <dbReference type="ARBA" id="ARBA00000085"/>
    </source>
</evidence>
<feature type="domain" description="HAMP" evidence="11">
    <location>
        <begin position="380"/>
        <end position="432"/>
    </location>
</feature>
<keyword evidence="12" id="KW-0547">Nucleotide-binding</keyword>
<comment type="catalytic activity">
    <reaction evidence="1">
        <text>ATP + protein L-histidine = ADP + protein N-phospho-L-histidine.</text>
        <dbReference type="EC" id="2.7.13.3"/>
    </reaction>
</comment>
<evidence type="ECO:0000256" key="4">
    <source>
        <dbReference type="ARBA" id="ARBA00022553"/>
    </source>
</evidence>
<evidence type="ECO:0000256" key="6">
    <source>
        <dbReference type="ARBA" id="ARBA00022777"/>
    </source>
</evidence>
<dbReference type="PANTHER" id="PTHR43065">
    <property type="entry name" value="SENSOR HISTIDINE KINASE"/>
    <property type="match status" value="1"/>
</dbReference>
<keyword evidence="9" id="KW-0472">Membrane</keyword>
<name>A0ABZ2V152_9CYAN</name>
<evidence type="ECO:0000256" key="3">
    <source>
        <dbReference type="ARBA" id="ARBA00012438"/>
    </source>
</evidence>
<evidence type="ECO:0000256" key="2">
    <source>
        <dbReference type="ARBA" id="ARBA00004370"/>
    </source>
</evidence>
<evidence type="ECO:0000259" key="11">
    <source>
        <dbReference type="PROSITE" id="PS50885"/>
    </source>
</evidence>
<dbReference type="Pfam" id="PF00672">
    <property type="entry name" value="HAMP"/>
    <property type="match status" value="1"/>
</dbReference>
<dbReference type="PROSITE" id="PS50885">
    <property type="entry name" value="HAMP"/>
    <property type="match status" value="1"/>
</dbReference>
<evidence type="ECO:0000256" key="8">
    <source>
        <dbReference type="SAM" id="Coils"/>
    </source>
</evidence>
<evidence type="ECO:0000313" key="13">
    <source>
        <dbReference type="Proteomes" id="UP001483337"/>
    </source>
</evidence>
<dbReference type="InterPro" id="IPR036097">
    <property type="entry name" value="HisK_dim/P_sf"/>
</dbReference>
<dbReference type="GO" id="GO:0005524">
    <property type="term" value="F:ATP binding"/>
    <property type="evidence" value="ECO:0007669"/>
    <property type="project" value="UniProtKB-KW"/>
</dbReference>
<dbReference type="SUPFAM" id="SSF55874">
    <property type="entry name" value="ATPase domain of HSP90 chaperone/DNA topoisomerase II/histidine kinase"/>
    <property type="match status" value="1"/>
</dbReference>
<organism evidence="12 13">
    <name type="scientific">Okeanomitos corallinicola TIOX110</name>
    <dbReference type="NCBI Taxonomy" id="3133117"/>
    <lineage>
        <taxon>Bacteria</taxon>
        <taxon>Bacillati</taxon>
        <taxon>Cyanobacteriota</taxon>
        <taxon>Cyanophyceae</taxon>
        <taxon>Nostocales</taxon>
        <taxon>Aphanizomenonaceae</taxon>
        <taxon>Okeanomitos</taxon>
    </lineage>
</organism>
<evidence type="ECO:0000256" key="5">
    <source>
        <dbReference type="ARBA" id="ARBA00022679"/>
    </source>
</evidence>
<feature type="domain" description="Histidine kinase" evidence="10">
    <location>
        <begin position="484"/>
        <end position="741"/>
    </location>
</feature>
<feature type="transmembrane region" description="Helical" evidence="9">
    <location>
        <begin position="21"/>
        <end position="45"/>
    </location>
</feature>
<dbReference type="Gene3D" id="6.10.340.10">
    <property type="match status" value="1"/>
</dbReference>
<dbReference type="Gene3D" id="3.30.450.20">
    <property type="entry name" value="PAS domain"/>
    <property type="match status" value="1"/>
</dbReference>
<keyword evidence="13" id="KW-1185">Reference proteome</keyword>
<keyword evidence="4" id="KW-0597">Phosphoprotein</keyword>
<dbReference type="PANTHER" id="PTHR43065:SF50">
    <property type="entry name" value="HISTIDINE KINASE"/>
    <property type="match status" value="1"/>
</dbReference>
<keyword evidence="12" id="KW-0067">ATP-binding</keyword>
<accession>A0ABZ2V152</accession>
<sequence length="751" mass="83720">MRYFDGILNGLKNKLQVTVSLRFLLIVPFIIQVSLAVSLIGYISFINGQTTVNDLVTQLMNKTSGLVNQHLNSYLAVPTQLNQMNVDAVQAGILNLQNLEVSGKYLWRQMQIYANLGYSGYMLPNGQGAGTGNYTDRKLKTLEIFSVAVEGVSKIDSYAMDNEGNKSDLLYSYNYKGLEQSWYTNTVKAGHPIWSGVHPWSGAFNSGSIAASANYPVYNNNNELMAVFGVDLLLSNISNFLNDIHVSKNGVIFIIERNGLLVANSGDTYPYKFLNGQTDRLAATDSSDTLIQATANYLQQQLGNLEEIQSPQQILFDFQGNAEFVKITPWRDKLGLDWLVVFSVPESDFMAQIQANNRNTIFLCLGTVVVVFLIGIYTSARITKPILDLSAASELIADGNLNKSVDVQGIYELKTLGDSFNHMAQQLQESFTAFATVNQNLEKTNTKLEARTLELQDTIEELHQTQAQIVQSEKMSALGEMVAGIAHEINNPVNFIHGNVAHVEEYTHDLLSLTQLYQDYFPKPPEEITEKLNTIDFEFLQQDLTKVISSMKLGTTRIQQIVLSLRNFSRLDEAEVKAVDIHEGINSTLVILNHRIKSQPDGARIEVIKNYGDLPLIDCYAGQLNQVFMNLLNNAIDALEERDKLRSPDEIKANPSTITISTLHKNGWISIHIADNGFGIEQKDKSRVFNPFFTTKEVGRGTGLGLSISYQIVTQKHGGKLYFQSIPGEGTDFVIQVPVNRSQLNLRTKIN</sequence>
<dbReference type="SUPFAM" id="SSF47384">
    <property type="entry name" value="Homodimeric domain of signal transducing histidine kinase"/>
    <property type="match status" value="1"/>
</dbReference>